<feature type="compositionally biased region" description="Basic and acidic residues" evidence="1">
    <location>
        <begin position="1"/>
        <end position="17"/>
    </location>
</feature>
<reference evidence="2 3" key="1">
    <citation type="submission" date="2019-02" db="EMBL/GenBank/DDBJ databases">
        <title>Draft genome sequence of Arthrospira platensis NIES-3804.</title>
        <authorList>
            <person name="Yamaguchi H."/>
            <person name="Suzuki S."/>
            <person name="Kawachi M."/>
        </authorList>
    </citation>
    <scope>NUCLEOTIDE SEQUENCE [LARGE SCALE GENOMIC DNA]</scope>
    <source>
        <strain evidence="2 3">NIES-3804</strain>
    </source>
</reference>
<sequence>MTSDSKNETEEVNKPKDLSASLALPTQGNSVHHLLKKNPDAYRLDNEVSAFGKPATAISPSDQRHIVISDKSDTL</sequence>
<protein>
    <submittedName>
        <fullName evidence="2">Uncharacterized protein</fullName>
    </submittedName>
</protein>
<comment type="caution">
    <text evidence="2">The sequence shown here is derived from an EMBL/GenBank/DDBJ whole genome shotgun (WGS) entry which is preliminary data.</text>
</comment>
<evidence type="ECO:0000313" key="3">
    <source>
        <dbReference type="Proteomes" id="UP000435041"/>
    </source>
</evidence>
<dbReference type="AlphaFoldDB" id="A0A6H9GL21"/>
<evidence type="ECO:0000256" key="1">
    <source>
        <dbReference type="SAM" id="MobiDB-lite"/>
    </source>
</evidence>
<dbReference type="RefSeq" id="WP_254062922.1">
    <property type="nucleotide sequence ID" value="NZ_BJCI01000037.1"/>
</dbReference>
<feature type="region of interest" description="Disordered" evidence="1">
    <location>
        <begin position="53"/>
        <end position="75"/>
    </location>
</feature>
<gene>
    <name evidence="2" type="ORF">NIES3804_23290</name>
</gene>
<evidence type="ECO:0000313" key="2">
    <source>
        <dbReference type="EMBL" id="GCL50759.1"/>
    </source>
</evidence>
<proteinExistence type="predicted"/>
<dbReference type="Proteomes" id="UP000435041">
    <property type="component" value="Unassembled WGS sequence"/>
</dbReference>
<organism evidence="2 3">
    <name type="scientific">Microcystis aeruginosa NIES-3804</name>
    <dbReference type="NCBI Taxonomy" id="2517783"/>
    <lineage>
        <taxon>Bacteria</taxon>
        <taxon>Bacillati</taxon>
        <taxon>Cyanobacteriota</taxon>
        <taxon>Cyanophyceae</taxon>
        <taxon>Oscillatoriophycideae</taxon>
        <taxon>Chroococcales</taxon>
        <taxon>Microcystaceae</taxon>
        <taxon>Microcystis</taxon>
    </lineage>
</organism>
<dbReference type="EMBL" id="BJCI01000037">
    <property type="protein sequence ID" value="GCL50759.1"/>
    <property type="molecule type" value="Genomic_DNA"/>
</dbReference>
<feature type="region of interest" description="Disordered" evidence="1">
    <location>
        <begin position="1"/>
        <end position="32"/>
    </location>
</feature>
<feature type="compositionally biased region" description="Basic and acidic residues" evidence="1">
    <location>
        <begin position="62"/>
        <end position="75"/>
    </location>
</feature>
<name>A0A6H9GL21_MICAE</name>
<accession>A0A6H9GL21</accession>